<dbReference type="PANTHER" id="PTHR38340">
    <property type="entry name" value="S-LAYER PROTEIN"/>
    <property type="match status" value="1"/>
</dbReference>
<dbReference type="Proteomes" id="UP000183639">
    <property type="component" value="Unassembled WGS sequence"/>
</dbReference>
<reference evidence="3 4" key="1">
    <citation type="submission" date="2016-10" db="EMBL/GenBank/DDBJ databases">
        <authorList>
            <person name="de Groot N.N."/>
        </authorList>
    </citation>
    <scope>NUCLEOTIDE SEQUENCE [LARGE SCALE GENOMIC DNA]</scope>
    <source>
        <strain evidence="3 4">Z108</strain>
    </source>
</reference>
<organism evidence="3 4">
    <name type="scientific">Selenomonas ruminantium</name>
    <dbReference type="NCBI Taxonomy" id="971"/>
    <lineage>
        <taxon>Bacteria</taxon>
        <taxon>Bacillati</taxon>
        <taxon>Bacillota</taxon>
        <taxon>Negativicutes</taxon>
        <taxon>Selenomonadales</taxon>
        <taxon>Selenomonadaceae</taxon>
        <taxon>Selenomonas</taxon>
    </lineage>
</organism>
<dbReference type="InterPro" id="IPR001343">
    <property type="entry name" value="Hemolysn_Ca-bd"/>
</dbReference>
<dbReference type="PRINTS" id="PR00313">
    <property type="entry name" value="CABNDNGRPT"/>
</dbReference>
<evidence type="ECO:0000256" key="1">
    <source>
        <dbReference type="ARBA" id="ARBA00004613"/>
    </source>
</evidence>
<dbReference type="GO" id="GO:0005576">
    <property type="term" value="C:extracellular region"/>
    <property type="evidence" value="ECO:0007669"/>
    <property type="project" value="UniProtKB-SubCell"/>
</dbReference>
<dbReference type="InterPro" id="IPR011049">
    <property type="entry name" value="Serralysin-like_metalloprot_C"/>
</dbReference>
<protein>
    <submittedName>
        <fullName evidence="3">Ca2+-binding protein, RTX toxin-related</fullName>
    </submittedName>
</protein>
<dbReference type="EMBL" id="FOQK01000010">
    <property type="protein sequence ID" value="SFH97772.1"/>
    <property type="molecule type" value="Genomic_DNA"/>
</dbReference>
<keyword evidence="2" id="KW-0964">Secreted</keyword>
<dbReference type="PANTHER" id="PTHR38340:SF1">
    <property type="entry name" value="S-LAYER PROTEIN"/>
    <property type="match status" value="1"/>
</dbReference>
<evidence type="ECO:0000313" key="3">
    <source>
        <dbReference type="EMBL" id="SFH97772.1"/>
    </source>
</evidence>
<dbReference type="SUPFAM" id="SSF51120">
    <property type="entry name" value="beta-Roll"/>
    <property type="match status" value="5"/>
</dbReference>
<name>A0A1I3EFK0_SELRU</name>
<dbReference type="Gene3D" id="2.150.10.10">
    <property type="entry name" value="Serralysin-like metalloprotease, C-terminal"/>
    <property type="match status" value="5"/>
</dbReference>
<dbReference type="AlphaFoldDB" id="A0A1I3EFK0"/>
<evidence type="ECO:0000256" key="2">
    <source>
        <dbReference type="ARBA" id="ARBA00022525"/>
    </source>
</evidence>
<gene>
    <name evidence="3" type="ORF">SAMN04487861_11017</name>
</gene>
<dbReference type="Pfam" id="PF00353">
    <property type="entry name" value="HemolysinCabind"/>
    <property type="match status" value="5"/>
</dbReference>
<dbReference type="GO" id="GO:0005509">
    <property type="term" value="F:calcium ion binding"/>
    <property type="evidence" value="ECO:0007669"/>
    <property type="project" value="InterPro"/>
</dbReference>
<comment type="subcellular location">
    <subcellularLocation>
        <location evidence="1">Secreted</location>
    </subcellularLocation>
</comment>
<accession>A0A1I3EFK0</accession>
<proteinExistence type="predicted"/>
<sequence>MDITDTAGKNAIYYFGRQDKANTFVYGANQRYYGNTQYQDTLQVNTGATVSLANTTLYHDIDTLDATRSKAAVKLTGGTKAATLYGSALNDTLTAGSGGASLYGGKGNDTLYGGNGTDRFYWGTGLGNDVVFNYQSNKDIVTFTSGSLKSGRSSGGDVILTSSAGNTITLKNATNKTILVADTKGKLTRKLYLPTGITYNTNKTAVTIKAPYSGTWNAANFATTVRTVDASQNTKPITIKAGSYNNTIKAGKNGSNIYGQGGNDTIYGGNGKDVVWYGSGDGADTISGFQSGKDILRFYNKAQLGSVTTAGTTVTLKIGSGSVKLAGKTNQRVDITDTAGKNAIYYFGRQDKANTFVYGANQRYYGSAKYKDTLQVNTGATVSLANTALYHDIDTLDATRSKAAVKLTGGTKAATLYGSALNDTLTAGSGGASLYGGKGNDTLYGGNGTDRFYWGAGLGNDTIYNYTSGKDLIIFSAGSLKSGKVSGQDVILTSNTGNTLTLKKAAGKTITIQGSNGKKITKTYSAPTTTSLPAGVTYNSQTMTVKLSTGIVTDFSLSGNDVILKSTVGNIRIANAKDKILSVVNGNGVKATYKVAANIPTTSSVAYNSNRTEVVLGKKSPSYMYTYSLSVYGSQATTLNGTANQDDYISLWGSNNNDTLIAGNGYNTSLCGGYGNDKLYGGSGTNTFYWDNYYGNDVIYNYTKGQDNIRLFNGRIESYTVSGNDVILKSGTATLTVKDVKPTDITVYTCNDVKDTYWYDKKLPAGVTCNNATNTFILTNAYPSSSFNMSAYPTIAKNVDARAVVATYGFILSGDDRDNILYASNSGSSIFTGRGKDTIYFGKGKDTLYWYSYDDDKVVYNYTKGQDKIYFTGSYTYYTSGNDLVLKTTNSTLTLKNTKITDVTIGNIYNSAPLTTNKTSLNYQCDVLAVNTKQQASTASLMPITSQNHNDYLSMSQKLTLAQSGKNKLTV</sequence>
<dbReference type="InterPro" id="IPR050557">
    <property type="entry name" value="RTX_toxin/Mannuronan_C5-epim"/>
</dbReference>
<evidence type="ECO:0000313" key="4">
    <source>
        <dbReference type="Proteomes" id="UP000183639"/>
    </source>
</evidence>